<dbReference type="AlphaFoldDB" id="A0A5S9IJ25"/>
<accession>A0A5S9IJ25</accession>
<proteinExistence type="predicted"/>
<gene>
    <name evidence="1" type="ORF">UABAM_01142</name>
</gene>
<dbReference type="RefSeq" id="WP_151967028.1">
    <property type="nucleotide sequence ID" value="NZ_AP019860.1"/>
</dbReference>
<dbReference type="OrthoDB" id="483235at2"/>
<evidence type="ECO:0000313" key="2">
    <source>
        <dbReference type="Proteomes" id="UP000326354"/>
    </source>
</evidence>
<dbReference type="Proteomes" id="UP000326354">
    <property type="component" value="Chromosome"/>
</dbReference>
<dbReference type="KEGG" id="uam:UABAM_01142"/>
<name>A0A5S9IJ25_UABAM</name>
<keyword evidence="2" id="KW-1185">Reference proteome</keyword>
<sequence length="183" mass="21959">MALSEQQKTLALLYTQPQLREEFLQDPRRMLQKLQHSEEDIEVFMKASLPELRRFAQSLFRKRYQCICKILPLAKEILSEKFSREFCDFHTQFNPKGINKHYHDALAFIGVLIDKEASKTKRELLTYEKIWLEMYLSPKPFRVRLFTISLKKAVKDPHRLVRKLSLAVWYHKDHRTHLKIFGL</sequence>
<evidence type="ECO:0000313" key="1">
    <source>
        <dbReference type="EMBL" id="BBM82799.1"/>
    </source>
</evidence>
<dbReference type="EMBL" id="AP019860">
    <property type="protein sequence ID" value="BBM82799.1"/>
    <property type="molecule type" value="Genomic_DNA"/>
</dbReference>
<protein>
    <submittedName>
        <fullName evidence="1">Uncharacterized protein</fullName>
    </submittedName>
</protein>
<organism evidence="1 2">
    <name type="scientific">Uabimicrobium amorphum</name>
    <dbReference type="NCBI Taxonomy" id="2596890"/>
    <lineage>
        <taxon>Bacteria</taxon>
        <taxon>Pseudomonadati</taxon>
        <taxon>Planctomycetota</taxon>
        <taxon>Candidatus Uabimicrobiia</taxon>
        <taxon>Candidatus Uabimicrobiales</taxon>
        <taxon>Candidatus Uabimicrobiaceae</taxon>
        <taxon>Candidatus Uabimicrobium</taxon>
    </lineage>
</organism>
<reference evidence="1 2" key="1">
    <citation type="submission" date="2019-08" db="EMBL/GenBank/DDBJ databases">
        <title>Complete genome sequence of Candidatus Uab amorphum.</title>
        <authorList>
            <person name="Shiratori T."/>
            <person name="Suzuki S."/>
            <person name="Kakizawa Y."/>
            <person name="Ishida K."/>
        </authorList>
    </citation>
    <scope>NUCLEOTIDE SEQUENCE [LARGE SCALE GENOMIC DNA]</scope>
    <source>
        <strain evidence="1 2">SRT547</strain>
    </source>
</reference>